<gene>
    <name evidence="6" type="ORF">B296_00017681</name>
</gene>
<dbReference type="Proteomes" id="UP000287651">
    <property type="component" value="Unassembled WGS sequence"/>
</dbReference>
<dbReference type="InterPro" id="IPR011598">
    <property type="entry name" value="bHLH_dom"/>
</dbReference>
<feature type="region of interest" description="Disordered" evidence="4">
    <location>
        <begin position="135"/>
        <end position="157"/>
    </location>
</feature>
<name>A0A427AS80_ENSVE</name>
<proteinExistence type="inferred from homology"/>
<dbReference type="SUPFAM" id="SSF47459">
    <property type="entry name" value="HLH, helix-loop-helix DNA-binding domain"/>
    <property type="match status" value="1"/>
</dbReference>
<sequence length="255" mass="28387">MHGDPRYFAGNVPPAHPYEVGGYTYNIYTNGVPNLAFGAAQPGRKYEIPGAFSRFKHQLSETCPKNFIFDQMDNTNRVMSHPALAHEFGSSNFHVCAARVEEYGKIMGRNTDIKEECSSSFKEDTEDINALLSSEEENDEDDIVSTGRTPIYNQDDNLPDSPCFMEDLECYTLGSASSHKSTLNSADRKRDKMKKMVKVLRGIIPGGDQMDTAVVLDEAVRYLKSLKSEVEKLGIQDLDDQIHGNSDDPSSTAKE</sequence>
<keyword evidence="2" id="KW-0805">Transcription regulation</keyword>
<dbReference type="EMBL" id="AMZH03001490">
    <property type="protein sequence ID" value="RRT79124.1"/>
    <property type="molecule type" value="Genomic_DNA"/>
</dbReference>
<accession>A0A427AS80</accession>
<dbReference type="InterPro" id="IPR037546">
    <property type="entry name" value="SAC51-like"/>
</dbReference>
<evidence type="ECO:0000313" key="7">
    <source>
        <dbReference type="Proteomes" id="UP000287651"/>
    </source>
</evidence>
<dbReference type="CDD" id="cd18917">
    <property type="entry name" value="bHLH_AtSAC51_like"/>
    <property type="match status" value="1"/>
</dbReference>
<dbReference type="SMART" id="SM00353">
    <property type="entry name" value="HLH"/>
    <property type="match status" value="1"/>
</dbReference>
<dbReference type="GO" id="GO:0046983">
    <property type="term" value="F:protein dimerization activity"/>
    <property type="evidence" value="ECO:0007669"/>
    <property type="project" value="InterPro"/>
</dbReference>
<feature type="compositionally biased region" description="Basic and acidic residues" evidence="4">
    <location>
        <begin position="236"/>
        <end position="246"/>
    </location>
</feature>
<feature type="region of interest" description="Disordered" evidence="4">
    <location>
        <begin position="236"/>
        <end position="255"/>
    </location>
</feature>
<dbReference type="PANTHER" id="PTHR36066">
    <property type="entry name" value="TRANSCRIPTION FACTOR BHLH145"/>
    <property type="match status" value="1"/>
</dbReference>
<protein>
    <recommendedName>
        <fullName evidence="5">BHLH domain-containing protein</fullName>
    </recommendedName>
</protein>
<dbReference type="PROSITE" id="PS50888">
    <property type="entry name" value="BHLH"/>
    <property type="match status" value="1"/>
</dbReference>
<evidence type="ECO:0000256" key="4">
    <source>
        <dbReference type="SAM" id="MobiDB-lite"/>
    </source>
</evidence>
<dbReference type="Pfam" id="PF23173">
    <property type="entry name" value="bHLH_SAC51"/>
    <property type="match status" value="1"/>
</dbReference>
<evidence type="ECO:0000313" key="6">
    <source>
        <dbReference type="EMBL" id="RRT79124.1"/>
    </source>
</evidence>
<evidence type="ECO:0000259" key="5">
    <source>
        <dbReference type="PROSITE" id="PS50888"/>
    </source>
</evidence>
<comment type="similarity">
    <text evidence="1">Belongs to the bHLH protein family.</text>
</comment>
<dbReference type="AlphaFoldDB" id="A0A427AS80"/>
<feature type="domain" description="BHLH" evidence="5">
    <location>
        <begin position="177"/>
        <end position="226"/>
    </location>
</feature>
<reference evidence="6 7" key="1">
    <citation type="journal article" date="2014" name="Agronomy (Basel)">
        <title>A Draft Genome Sequence for Ensete ventricosum, the Drought-Tolerant Tree Against Hunger.</title>
        <authorList>
            <person name="Harrison J."/>
            <person name="Moore K.A."/>
            <person name="Paszkiewicz K."/>
            <person name="Jones T."/>
            <person name="Grant M."/>
            <person name="Ambacheew D."/>
            <person name="Muzemil S."/>
            <person name="Studholme D.J."/>
        </authorList>
    </citation>
    <scope>NUCLEOTIDE SEQUENCE [LARGE SCALE GENOMIC DNA]</scope>
</reference>
<dbReference type="InterPro" id="IPR036638">
    <property type="entry name" value="HLH_DNA-bd_sf"/>
</dbReference>
<keyword evidence="3" id="KW-0804">Transcription</keyword>
<dbReference type="PANTHER" id="PTHR36066:SF11">
    <property type="entry name" value="TRANSCRIPTION FACTOR BHLH144"/>
    <property type="match status" value="1"/>
</dbReference>
<dbReference type="Gene3D" id="4.10.280.10">
    <property type="entry name" value="Helix-loop-helix DNA-binding domain"/>
    <property type="match status" value="1"/>
</dbReference>
<evidence type="ECO:0000256" key="1">
    <source>
        <dbReference type="ARBA" id="ARBA00005510"/>
    </source>
</evidence>
<comment type="caution">
    <text evidence="6">The sequence shown here is derived from an EMBL/GenBank/DDBJ whole genome shotgun (WGS) entry which is preliminary data.</text>
</comment>
<evidence type="ECO:0000256" key="2">
    <source>
        <dbReference type="ARBA" id="ARBA00023015"/>
    </source>
</evidence>
<feature type="compositionally biased region" description="Polar residues" evidence="4">
    <location>
        <begin position="146"/>
        <end position="156"/>
    </location>
</feature>
<evidence type="ECO:0000256" key="3">
    <source>
        <dbReference type="ARBA" id="ARBA00023163"/>
    </source>
</evidence>
<organism evidence="6 7">
    <name type="scientific">Ensete ventricosum</name>
    <name type="common">Abyssinian banana</name>
    <name type="synonym">Musa ensete</name>
    <dbReference type="NCBI Taxonomy" id="4639"/>
    <lineage>
        <taxon>Eukaryota</taxon>
        <taxon>Viridiplantae</taxon>
        <taxon>Streptophyta</taxon>
        <taxon>Embryophyta</taxon>
        <taxon>Tracheophyta</taxon>
        <taxon>Spermatophyta</taxon>
        <taxon>Magnoliopsida</taxon>
        <taxon>Liliopsida</taxon>
        <taxon>Zingiberales</taxon>
        <taxon>Musaceae</taxon>
        <taxon>Ensete</taxon>
    </lineage>
</organism>